<keyword evidence="6" id="KW-0234">DNA repair</keyword>
<comment type="similarity">
    <text evidence="2">Belongs to the FPG family.</text>
</comment>
<dbReference type="InterPro" id="IPR015886">
    <property type="entry name" value="H2TH_FPG"/>
</dbReference>
<evidence type="ECO:0000256" key="2">
    <source>
        <dbReference type="ARBA" id="ARBA00009409"/>
    </source>
</evidence>
<evidence type="ECO:0000256" key="4">
    <source>
        <dbReference type="ARBA" id="ARBA00022801"/>
    </source>
</evidence>
<dbReference type="FunFam" id="1.10.8.50:FF:000009">
    <property type="entry name" value="Formamidopyrimidine-DNA glycosylase"/>
    <property type="match status" value="1"/>
</dbReference>
<dbReference type="Pfam" id="PF01149">
    <property type="entry name" value="Fapy_DNA_glyco"/>
    <property type="match status" value="1"/>
</dbReference>
<evidence type="ECO:0000256" key="1">
    <source>
        <dbReference type="ARBA" id="ARBA00001668"/>
    </source>
</evidence>
<dbReference type="GO" id="GO:0006284">
    <property type="term" value="P:base-excision repair"/>
    <property type="evidence" value="ECO:0007669"/>
    <property type="project" value="InterPro"/>
</dbReference>
<proteinExistence type="inferred from homology"/>
<dbReference type="InterPro" id="IPR012319">
    <property type="entry name" value="FPG_cat"/>
</dbReference>
<dbReference type="AlphaFoldDB" id="A0A9P6C7M7"/>
<dbReference type="Gene3D" id="1.10.8.50">
    <property type="match status" value="1"/>
</dbReference>
<comment type="catalytic activity">
    <reaction evidence="1">
        <text>Hydrolysis of DNA containing ring-opened 7-methylguanine residues, releasing 2,6-diamino-4-hydroxy-5-(N-methyl)formamidopyrimidine.</text>
        <dbReference type="EC" id="3.2.2.23"/>
    </reaction>
</comment>
<keyword evidence="3" id="KW-0227">DNA damage</keyword>
<feature type="compositionally biased region" description="Basic residues" evidence="10">
    <location>
        <begin position="353"/>
        <end position="362"/>
    </location>
</feature>
<keyword evidence="9" id="KW-0326">Glycosidase</keyword>
<dbReference type="OrthoDB" id="444592at2759"/>
<dbReference type="Proteomes" id="UP000807342">
    <property type="component" value="Unassembled WGS sequence"/>
</dbReference>
<keyword evidence="13" id="KW-1185">Reference proteome</keyword>
<evidence type="ECO:0000256" key="6">
    <source>
        <dbReference type="ARBA" id="ARBA00023204"/>
    </source>
</evidence>
<dbReference type="GO" id="GO:0008270">
    <property type="term" value="F:zinc ion binding"/>
    <property type="evidence" value="ECO:0007669"/>
    <property type="project" value="InterPro"/>
</dbReference>
<evidence type="ECO:0000256" key="9">
    <source>
        <dbReference type="ARBA" id="ARBA00023295"/>
    </source>
</evidence>
<sequence>MPELPEVERATRLLNHIGAGKQIVKVETTEDALMYSGVTHTEFAEALTGRKMVRAHRYGKVFYIELDGAGKYPVMHFGMTGMLHVKGQLPLHYREAPSNDATVPEWPPRWMKFILHFIDPDNGQTTEIAFRDARRLGRIRLCIYPRSEPPISGLGFDPIHSMPTFTQFADLVDQRRGATIKALLLDQSFSAGVGNWVADEVLYHARIHPEQRCNALSQCQKQALHEKIVYVCETATAVNADDSQFPEDWLFRHRWGKGSKRKNQTVLTLPSGQPATIKWITVGGRTTAYVSELQVLPGSSTAATAKVQSSGDIGDEPPRPFPNEIIRTPKRRRKNDQIVDAGEVEMPSVASRKSVRRLRNRK</sequence>
<evidence type="ECO:0000256" key="7">
    <source>
        <dbReference type="ARBA" id="ARBA00023239"/>
    </source>
</evidence>
<protein>
    <submittedName>
        <fullName evidence="12">AtMMH-1</fullName>
    </submittedName>
</protein>
<evidence type="ECO:0000256" key="3">
    <source>
        <dbReference type="ARBA" id="ARBA00022763"/>
    </source>
</evidence>
<dbReference type="GO" id="GO:0003684">
    <property type="term" value="F:damaged DNA binding"/>
    <property type="evidence" value="ECO:0007669"/>
    <property type="project" value="InterPro"/>
</dbReference>
<comment type="caution">
    <text evidence="12">The sequence shown here is derived from an EMBL/GenBank/DDBJ whole genome shotgun (WGS) entry which is preliminary data.</text>
</comment>
<dbReference type="Pfam" id="PF06831">
    <property type="entry name" value="H2TH"/>
    <property type="match status" value="1"/>
</dbReference>
<gene>
    <name evidence="12" type="ORF">P691DRAFT_6062</name>
</gene>
<evidence type="ECO:0000256" key="10">
    <source>
        <dbReference type="SAM" id="MobiDB-lite"/>
    </source>
</evidence>
<dbReference type="SMART" id="SM01232">
    <property type="entry name" value="H2TH"/>
    <property type="match status" value="1"/>
</dbReference>
<dbReference type="InterPro" id="IPR010979">
    <property type="entry name" value="Ribosomal_uS13-like_H2TH"/>
</dbReference>
<organism evidence="12 13">
    <name type="scientific">Macrolepiota fuliginosa MF-IS2</name>
    <dbReference type="NCBI Taxonomy" id="1400762"/>
    <lineage>
        <taxon>Eukaryota</taxon>
        <taxon>Fungi</taxon>
        <taxon>Dikarya</taxon>
        <taxon>Basidiomycota</taxon>
        <taxon>Agaricomycotina</taxon>
        <taxon>Agaricomycetes</taxon>
        <taxon>Agaricomycetidae</taxon>
        <taxon>Agaricales</taxon>
        <taxon>Agaricineae</taxon>
        <taxon>Agaricaceae</taxon>
        <taxon>Macrolepiota</taxon>
    </lineage>
</organism>
<name>A0A9P6C7M7_9AGAR</name>
<dbReference type="PANTHER" id="PTHR22993">
    <property type="entry name" value="FORMAMIDOPYRIMIDINE-DNA GLYCOSYLASE"/>
    <property type="match status" value="1"/>
</dbReference>
<keyword evidence="8" id="KW-0511">Multifunctional enzyme</keyword>
<evidence type="ECO:0000313" key="12">
    <source>
        <dbReference type="EMBL" id="KAF9454972.1"/>
    </source>
</evidence>
<dbReference type="GO" id="GO:0005634">
    <property type="term" value="C:nucleus"/>
    <property type="evidence" value="ECO:0007669"/>
    <property type="project" value="TreeGrafter"/>
</dbReference>
<evidence type="ECO:0000256" key="5">
    <source>
        <dbReference type="ARBA" id="ARBA00023125"/>
    </source>
</evidence>
<dbReference type="Gene3D" id="3.20.190.10">
    <property type="entry name" value="MutM-like, N-terminal"/>
    <property type="match status" value="1"/>
</dbReference>
<dbReference type="GO" id="GO:0003906">
    <property type="term" value="F:DNA-(apurinic or apyrimidinic site) endonuclease activity"/>
    <property type="evidence" value="ECO:0007669"/>
    <property type="project" value="InterPro"/>
</dbReference>
<evidence type="ECO:0000259" key="11">
    <source>
        <dbReference type="PROSITE" id="PS51068"/>
    </source>
</evidence>
<evidence type="ECO:0000256" key="8">
    <source>
        <dbReference type="ARBA" id="ARBA00023268"/>
    </source>
</evidence>
<keyword evidence="4" id="KW-0378">Hydrolase</keyword>
<feature type="domain" description="Formamidopyrimidine-DNA glycosylase catalytic" evidence="11">
    <location>
        <begin position="2"/>
        <end position="137"/>
    </location>
</feature>
<keyword evidence="5" id="KW-0238">DNA-binding</keyword>
<dbReference type="PANTHER" id="PTHR22993:SF9">
    <property type="entry name" value="FORMAMIDOPYRIMIDINE-DNA GLYCOSYLASE"/>
    <property type="match status" value="1"/>
</dbReference>
<feature type="region of interest" description="Disordered" evidence="10">
    <location>
        <begin position="308"/>
        <end position="362"/>
    </location>
</feature>
<dbReference type="CDD" id="cd08972">
    <property type="entry name" value="PF_Nei_N"/>
    <property type="match status" value="1"/>
</dbReference>
<dbReference type="SMART" id="SM00898">
    <property type="entry name" value="Fapy_DNA_glyco"/>
    <property type="match status" value="1"/>
</dbReference>
<dbReference type="GO" id="GO:0008534">
    <property type="term" value="F:oxidized purine nucleobase lesion DNA N-glycosylase activity"/>
    <property type="evidence" value="ECO:0007669"/>
    <property type="project" value="UniProtKB-EC"/>
</dbReference>
<dbReference type="PROSITE" id="PS51068">
    <property type="entry name" value="FPG_CAT"/>
    <property type="match status" value="1"/>
</dbReference>
<dbReference type="InterPro" id="IPR035937">
    <property type="entry name" value="FPG_N"/>
</dbReference>
<accession>A0A9P6C7M7</accession>
<dbReference type="SUPFAM" id="SSF46946">
    <property type="entry name" value="S13-like H2TH domain"/>
    <property type="match status" value="1"/>
</dbReference>
<dbReference type="EMBL" id="MU151051">
    <property type="protein sequence ID" value="KAF9454972.1"/>
    <property type="molecule type" value="Genomic_DNA"/>
</dbReference>
<reference evidence="12" key="1">
    <citation type="submission" date="2020-11" db="EMBL/GenBank/DDBJ databases">
        <authorList>
            <consortium name="DOE Joint Genome Institute"/>
            <person name="Ahrendt S."/>
            <person name="Riley R."/>
            <person name="Andreopoulos W."/>
            <person name="Labutti K."/>
            <person name="Pangilinan J."/>
            <person name="Ruiz-Duenas F.J."/>
            <person name="Barrasa J.M."/>
            <person name="Sanchez-Garcia M."/>
            <person name="Camarero S."/>
            <person name="Miyauchi S."/>
            <person name="Serrano A."/>
            <person name="Linde D."/>
            <person name="Babiker R."/>
            <person name="Drula E."/>
            <person name="Ayuso-Fernandez I."/>
            <person name="Pacheco R."/>
            <person name="Padilla G."/>
            <person name="Ferreira P."/>
            <person name="Barriuso J."/>
            <person name="Kellner H."/>
            <person name="Castanera R."/>
            <person name="Alfaro M."/>
            <person name="Ramirez L."/>
            <person name="Pisabarro A.G."/>
            <person name="Kuo A."/>
            <person name="Tritt A."/>
            <person name="Lipzen A."/>
            <person name="He G."/>
            <person name="Yan M."/>
            <person name="Ng V."/>
            <person name="Cullen D."/>
            <person name="Martin F."/>
            <person name="Rosso M.-N."/>
            <person name="Henrissat B."/>
            <person name="Hibbett D."/>
            <person name="Martinez A.T."/>
            <person name="Grigoriev I.V."/>
        </authorList>
    </citation>
    <scope>NUCLEOTIDE SEQUENCE</scope>
    <source>
        <strain evidence="12">MF-IS2</strain>
    </source>
</reference>
<dbReference type="SUPFAM" id="SSF81624">
    <property type="entry name" value="N-terminal domain of MutM-like DNA repair proteins"/>
    <property type="match status" value="1"/>
</dbReference>
<dbReference type="GO" id="GO:0016829">
    <property type="term" value="F:lyase activity"/>
    <property type="evidence" value="ECO:0007669"/>
    <property type="project" value="UniProtKB-KW"/>
</dbReference>
<keyword evidence="7" id="KW-0456">Lyase</keyword>
<evidence type="ECO:0000313" key="13">
    <source>
        <dbReference type="Proteomes" id="UP000807342"/>
    </source>
</evidence>